<dbReference type="eggNOG" id="COG1719">
    <property type="taxonomic scope" value="Bacteria"/>
</dbReference>
<dbReference type="InterPro" id="IPR024096">
    <property type="entry name" value="NO_sig/Golgi_transp_ligand-bd"/>
</dbReference>
<dbReference type="PANTHER" id="PTHR35090">
    <property type="entry name" value="DNA-DIRECTED RNA POLYMERASE SUBUNIT I"/>
    <property type="match status" value="1"/>
</dbReference>
<organism evidence="2 3">
    <name type="scientific">Paraburkholderia phytofirmans (strain DSM 17436 / LMG 22146 / PsJN)</name>
    <name type="common">Burkholderia phytofirmans</name>
    <dbReference type="NCBI Taxonomy" id="398527"/>
    <lineage>
        <taxon>Bacteria</taxon>
        <taxon>Pseudomonadati</taxon>
        <taxon>Pseudomonadota</taxon>
        <taxon>Betaproteobacteria</taxon>
        <taxon>Burkholderiales</taxon>
        <taxon>Burkholderiaceae</taxon>
        <taxon>Paraburkholderia</taxon>
    </lineage>
</organism>
<dbReference type="Pfam" id="PF19367">
    <property type="entry name" value="DUF5943"/>
    <property type="match status" value="1"/>
</dbReference>
<dbReference type="Proteomes" id="UP000001739">
    <property type="component" value="Chromosome 1"/>
</dbReference>
<proteinExistence type="predicted"/>
<gene>
    <name evidence="2" type="ordered locus">Bphyt_0067</name>
</gene>
<accession>B2SZD8</accession>
<dbReference type="SMART" id="SM00989">
    <property type="entry name" value="V4R"/>
    <property type="match status" value="1"/>
</dbReference>
<dbReference type="Gene3D" id="3.30.1380.20">
    <property type="entry name" value="Trafficking protein particle complex subunit 3"/>
    <property type="match status" value="1"/>
</dbReference>
<evidence type="ECO:0000313" key="3">
    <source>
        <dbReference type="Proteomes" id="UP000001739"/>
    </source>
</evidence>
<dbReference type="AlphaFoldDB" id="B2SZD8"/>
<name>B2SZD8_PARPJ</name>
<sequence length="182" mass="19926">MTKLPVPVDIDNESGAWMSEGQPMILIPRRFWVFVQKQAEEQFGLVATAELFNHATRKGTRVWCEQEELRSGACREEVLKRYFDRVSARGMGRFAIKSIDVDTGHLAVELHNSIYVAEYGNVGRCVCYPFASAVAGAVEYLAGGSTLSGAQISGQEVCCEANGHSHCLFEAGPGKNLEHSIG</sequence>
<dbReference type="EMBL" id="CP001052">
    <property type="protein sequence ID" value="ACD14517.1"/>
    <property type="molecule type" value="Genomic_DNA"/>
</dbReference>
<dbReference type="HOGENOM" id="CLU_129737_0_0_4"/>
<dbReference type="SUPFAM" id="SSF111126">
    <property type="entry name" value="Ligand-binding domain in the NO signalling and Golgi transport"/>
    <property type="match status" value="1"/>
</dbReference>
<dbReference type="OrthoDB" id="9860389at2"/>
<dbReference type="KEGG" id="bpy:Bphyt_0067"/>
<reference evidence="2 3" key="1">
    <citation type="journal article" date="2011" name="J. Bacteriol.">
        <title>Complete genome sequence of the plant growth-promoting endophyte Burkholderia phytofirmans strain PsJN.</title>
        <authorList>
            <person name="Weilharter A."/>
            <person name="Mitter B."/>
            <person name="Shin M.V."/>
            <person name="Chain P.S."/>
            <person name="Nowak J."/>
            <person name="Sessitsch A."/>
        </authorList>
    </citation>
    <scope>NUCLEOTIDE SEQUENCE [LARGE SCALE GENOMIC DNA]</scope>
    <source>
        <strain evidence="3">DSM 17436 / LMG 22146 / PsJN</strain>
    </source>
</reference>
<protein>
    <submittedName>
        <fullName evidence="2">4-vinyl reductase 4VR</fullName>
    </submittedName>
</protein>
<dbReference type="STRING" id="398527.Bphyt_0067"/>
<dbReference type="InterPro" id="IPR045987">
    <property type="entry name" value="DUF5943"/>
</dbReference>
<dbReference type="PANTHER" id="PTHR35090:SF1">
    <property type="entry name" value="SLR0144 PROTEIN"/>
    <property type="match status" value="1"/>
</dbReference>
<feature type="domain" description="4-vinyl reductase 4VR" evidence="1">
    <location>
        <begin position="105"/>
        <end position="173"/>
    </location>
</feature>
<dbReference type="InterPro" id="IPR004096">
    <property type="entry name" value="V4R"/>
</dbReference>
<evidence type="ECO:0000259" key="1">
    <source>
        <dbReference type="SMART" id="SM00989"/>
    </source>
</evidence>
<evidence type="ECO:0000313" key="2">
    <source>
        <dbReference type="EMBL" id="ACD14517.1"/>
    </source>
</evidence>
<dbReference type="RefSeq" id="WP_012431176.1">
    <property type="nucleotide sequence ID" value="NC_010681.1"/>
</dbReference>